<feature type="transmembrane region" description="Helical" evidence="1">
    <location>
        <begin position="112"/>
        <end position="129"/>
    </location>
</feature>
<name>A0ABS3J8B3_9HYPH</name>
<dbReference type="InterPro" id="IPR009936">
    <property type="entry name" value="DUF1468"/>
</dbReference>
<proteinExistence type="predicted"/>
<accession>A0ABS3J8B3</accession>
<sequence length="164" mass="16461">MANRRDLIGGLAAIAIGAGYLSMALEIRHSALDDAVGPAGLPKVLAFLMIGLGAILCVKAALAGGPARPAGPVSDEAATAEATGIRFSGIARAGGLLAIAAAYLLVVHPLGYLPSIFMLLVAASLYGGAALTWRVFAIGAGGAVFYWLLFVQLLGIPLPPGILG</sequence>
<protein>
    <submittedName>
        <fullName evidence="3">Tripartite tricarboxylate transporter TctB family protein</fullName>
    </submittedName>
</protein>
<keyword evidence="1" id="KW-1133">Transmembrane helix</keyword>
<organism evidence="3 4">
    <name type="scientific">Jiella sonneratiae</name>
    <dbReference type="NCBI Taxonomy" id="2816856"/>
    <lineage>
        <taxon>Bacteria</taxon>
        <taxon>Pseudomonadati</taxon>
        <taxon>Pseudomonadota</taxon>
        <taxon>Alphaproteobacteria</taxon>
        <taxon>Hyphomicrobiales</taxon>
        <taxon>Aurantimonadaceae</taxon>
        <taxon>Jiella</taxon>
    </lineage>
</organism>
<keyword evidence="1" id="KW-0812">Transmembrane</keyword>
<reference evidence="3 4" key="1">
    <citation type="submission" date="2021-03" db="EMBL/GenBank/DDBJ databases">
        <title>Whole genome sequence of Jiella sp. MQZ13P-4.</title>
        <authorList>
            <person name="Tuo L."/>
        </authorList>
    </citation>
    <scope>NUCLEOTIDE SEQUENCE [LARGE SCALE GENOMIC DNA]</scope>
    <source>
        <strain evidence="3 4">MQZ13P-4</strain>
    </source>
</reference>
<keyword evidence="4" id="KW-1185">Reference proteome</keyword>
<feature type="transmembrane region" description="Helical" evidence="1">
    <location>
        <begin position="85"/>
        <end position="106"/>
    </location>
</feature>
<feature type="transmembrane region" description="Helical" evidence="1">
    <location>
        <begin position="7"/>
        <end position="25"/>
    </location>
</feature>
<feature type="domain" description="DUF1468" evidence="2">
    <location>
        <begin position="8"/>
        <end position="159"/>
    </location>
</feature>
<evidence type="ECO:0000256" key="1">
    <source>
        <dbReference type="SAM" id="Phobius"/>
    </source>
</evidence>
<dbReference type="RefSeq" id="WP_207352541.1">
    <property type="nucleotide sequence ID" value="NZ_JAFMPY010000028.1"/>
</dbReference>
<dbReference type="Proteomes" id="UP000664288">
    <property type="component" value="Unassembled WGS sequence"/>
</dbReference>
<evidence type="ECO:0000259" key="2">
    <source>
        <dbReference type="Pfam" id="PF07331"/>
    </source>
</evidence>
<feature type="transmembrane region" description="Helical" evidence="1">
    <location>
        <begin position="45"/>
        <end position="64"/>
    </location>
</feature>
<comment type="caution">
    <text evidence="3">The sequence shown here is derived from an EMBL/GenBank/DDBJ whole genome shotgun (WGS) entry which is preliminary data.</text>
</comment>
<evidence type="ECO:0000313" key="3">
    <source>
        <dbReference type="EMBL" id="MBO0905907.1"/>
    </source>
</evidence>
<dbReference type="Pfam" id="PF07331">
    <property type="entry name" value="TctB"/>
    <property type="match status" value="1"/>
</dbReference>
<keyword evidence="1" id="KW-0472">Membrane</keyword>
<gene>
    <name evidence="3" type="ORF">J1C47_19855</name>
</gene>
<evidence type="ECO:0000313" key="4">
    <source>
        <dbReference type="Proteomes" id="UP000664288"/>
    </source>
</evidence>
<dbReference type="EMBL" id="JAFMPY010000028">
    <property type="protein sequence ID" value="MBO0905907.1"/>
    <property type="molecule type" value="Genomic_DNA"/>
</dbReference>
<feature type="transmembrane region" description="Helical" evidence="1">
    <location>
        <begin position="136"/>
        <end position="158"/>
    </location>
</feature>